<comment type="cofactor">
    <cofactor evidence="1 8">
        <name>Zn(2+)</name>
        <dbReference type="ChEBI" id="CHEBI:29105"/>
    </cofactor>
</comment>
<feature type="domain" description="Alcohol dehydrogenase-like N-terminal" evidence="10">
    <location>
        <begin position="70"/>
        <end position="197"/>
    </location>
</feature>
<dbReference type="Pfam" id="PF00107">
    <property type="entry name" value="ADH_zinc_N"/>
    <property type="match status" value="1"/>
</dbReference>
<protein>
    <recommendedName>
        <fullName evidence="13">Alcohol dehydrogenase-like 1</fullName>
    </recommendedName>
</protein>
<dbReference type="AlphaFoldDB" id="F6GV34"/>
<evidence type="ECO:0000256" key="7">
    <source>
        <dbReference type="ARBA" id="ARBA00060764"/>
    </source>
</evidence>
<dbReference type="GO" id="GO:0046294">
    <property type="term" value="P:formaldehyde catabolic process"/>
    <property type="evidence" value="ECO:0000318"/>
    <property type="project" value="GO_Central"/>
</dbReference>
<dbReference type="eggNOG" id="KOG0022">
    <property type="taxonomic scope" value="Eukaryota"/>
</dbReference>
<dbReference type="PaxDb" id="29760-VIT_06s0004g04310.t01"/>
<dbReference type="GO" id="GO:0005829">
    <property type="term" value="C:cytosol"/>
    <property type="evidence" value="ECO:0000318"/>
    <property type="project" value="GO_Central"/>
</dbReference>
<name>F6GV34_VITVI</name>
<evidence type="ECO:0008006" key="13">
    <source>
        <dbReference type="Google" id="ProtNLM"/>
    </source>
</evidence>
<evidence type="ECO:0000259" key="9">
    <source>
        <dbReference type="Pfam" id="PF00107"/>
    </source>
</evidence>
<evidence type="ECO:0000313" key="12">
    <source>
        <dbReference type="Proteomes" id="UP000009183"/>
    </source>
</evidence>
<evidence type="ECO:0000256" key="5">
    <source>
        <dbReference type="ARBA" id="ARBA00023002"/>
    </source>
</evidence>
<dbReference type="FunFam" id="3.40.50.720:FF:000003">
    <property type="entry name" value="S-(hydroxymethyl)glutathione dehydrogenase"/>
    <property type="match status" value="1"/>
</dbReference>
<dbReference type="SUPFAM" id="SSF50129">
    <property type="entry name" value="GroES-like"/>
    <property type="match status" value="1"/>
</dbReference>
<keyword evidence="6" id="KW-0520">NAD</keyword>
<dbReference type="InterPro" id="IPR002328">
    <property type="entry name" value="ADH_Zn_CS"/>
</dbReference>
<evidence type="ECO:0000256" key="6">
    <source>
        <dbReference type="ARBA" id="ARBA00023027"/>
    </source>
</evidence>
<evidence type="ECO:0000256" key="3">
    <source>
        <dbReference type="ARBA" id="ARBA00022723"/>
    </source>
</evidence>
<evidence type="ECO:0000256" key="8">
    <source>
        <dbReference type="RuleBase" id="RU361277"/>
    </source>
</evidence>
<dbReference type="InterPro" id="IPR011032">
    <property type="entry name" value="GroES-like_sf"/>
</dbReference>
<proteinExistence type="inferred from homology"/>
<dbReference type="Gene3D" id="3.90.180.10">
    <property type="entry name" value="Medium-chain alcohol dehydrogenases, catalytic domain"/>
    <property type="match status" value="1"/>
</dbReference>
<dbReference type="PROSITE" id="PS00059">
    <property type="entry name" value="ADH_ZINC"/>
    <property type="match status" value="1"/>
</dbReference>
<organism evidence="11 12">
    <name type="scientific">Vitis vinifera</name>
    <name type="common">Grape</name>
    <dbReference type="NCBI Taxonomy" id="29760"/>
    <lineage>
        <taxon>Eukaryota</taxon>
        <taxon>Viridiplantae</taxon>
        <taxon>Streptophyta</taxon>
        <taxon>Embryophyta</taxon>
        <taxon>Tracheophyta</taxon>
        <taxon>Spermatophyta</taxon>
        <taxon>Magnoliopsida</taxon>
        <taxon>eudicotyledons</taxon>
        <taxon>Gunneridae</taxon>
        <taxon>Pentapetalae</taxon>
        <taxon>rosids</taxon>
        <taxon>Vitales</taxon>
        <taxon>Vitaceae</taxon>
        <taxon>Viteae</taxon>
        <taxon>Vitis</taxon>
    </lineage>
</organism>
<dbReference type="InterPro" id="IPR013154">
    <property type="entry name" value="ADH-like_N"/>
</dbReference>
<keyword evidence="4 8" id="KW-0862">Zinc</keyword>
<feature type="domain" description="Alcohol dehydrogenase-like C-terminal" evidence="9">
    <location>
        <begin position="228"/>
        <end position="354"/>
    </location>
</feature>
<dbReference type="EMBL" id="FN594951">
    <property type="protein sequence ID" value="CCB43593.1"/>
    <property type="molecule type" value="Genomic_DNA"/>
</dbReference>
<dbReference type="PANTHER" id="PTHR43880:SF38">
    <property type="entry name" value="ALCOHOL DEHYDROGENASE-RELATED"/>
    <property type="match status" value="1"/>
</dbReference>
<keyword evidence="5" id="KW-0560">Oxidoreductase</keyword>
<reference evidence="12" key="1">
    <citation type="journal article" date="2007" name="Nature">
        <title>The grapevine genome sequence suggests ancestral hexaploidization in major angiosperm phyla.</title>
        <authorList>
            <consortium name="The French-Italian Public Consortium for Grapevine Genome Characterization."/>
            <person name="Jaillon O."/>
            <person name="Aury J.-M."/>
            <person name="Noel B."/>
            <person name="Policriti A."/>
            <person name="Clepet C."/>
            <person name="Casagrande A."/>
            <person name="Choisne N."/>
            <person name="Aubourg S."/>
            <person name="Vitulo N."/>
            <person name="Jubin C."/>
            <person name="Vezzi A."/>
            <person name="Legeai F."/>
            <person name="Hugueney P."/>
            <person name="Dasilva C."/>
            <person name="Horner D."/>
            <person name="Mica E."/>
            <person name="Jublot D."/>
            <person name="Poulain J."/>
            <person name="Bruyere C."/>
            <person name="Billault A."/>
            <person name="Segurens B."/>
            <person name="Gouyvenoux M."/>
            <person name="Ugarte E."/>
            <person name="Cattonaro F."/>
            <person name="Anthouard V."/>
            <person name="Vico V."/>
            <person name="Del Fabbro C."/>
            <person name="Alaux M."/>
            <person name="Di Gaspero G."/>
            <person name="Dumas V."/>
            <person name="Felice N."/>
            <person name="Paillard S."/>
            <person name="Juman I."/>
            <person name="Moroldo M."/>
            <person name="Scalabrin S."/>
            <person name="Canaguier A."/>
            <person name="Le Clainche I."/>
            <person name="Malacrida G."/>
            <person name="Durand E."/>
            <person name="Pesole G."/>
            <person name="Laucou V."/>
            <person name="Chatelet P."/>
            <person name="Merdinoglu D."/>
            <person name="Delledonne M."/>
            <person name="Pezzotti M."/>
            <person name="Lecharny A."/>
            <person name="Scarpelli C."/>
            <person name="Artiguenave F."/>
            <person name="Pe M.E."/>
            <person name="Valle G."/>
            <person name="Morgante M."/>
            <person name="Caboche M."/>
            <person name="Adam-Blondon A.-F."/>
            <person name="Weissenbach J."/>
            <person name="Quetier F."/>
            <person name="Wincker P."/>
        </authorList>
    </citation>
    <scope>NUCLEOTIDE SEQUENCE [LARGE SCALE GENOMIC DNA]</scope>
    <source>
        <strain evidence="12">cv. Pinot noir / PN40024</strain>
    </source>
</reference>
<dbReference type="PANTHER" id="PTHR43880">
    <property type="entry name" value="ALCOHOL DEHYDROGENASE"/>
    <property type="match status" value="1"/>
</dbReference>
<evidence type="ECO:0000256" key="2">
    <source>
        <dbReference type="ARBA" id="ARBA00011738"/>
    </source>
</evidence>
<dbReference type="SUPFAM" id="SSF51735">
    <property type="entry name" value="NAD(P)-binding Rossmann-fold domains"/>
    <property type="match status" value="1"/>
</dbReference>
<dbReference type="GO" id="GO:0004022">
    <property type="term" value="F:alcohol dehydrogenase (NAD+) activity"/>
    <property type="evidence" value="ECO:0000318"/>
    <property type="project" value="GO_Central"/>
</dbReference>
<keyword evidence="12" id="KW-1185">Reference proteome</keyword>
<evidence type="ECO:0000259" key="10">
    <source>
        <dbReference type="Pfam" id="PF08240"/>
    </source>
</evidence>
<keyword evidence="3 8" id="KW-0479">Metal-binding</keyword>
<evidence type="ECO:0000256" key="1">
    <source>
        <dbReference type="ARBA" id="ARBA00001947"/>
    </source>
</evidence>
<dbReference type="Pfam" id="PF08240">
    <property type="entry name" value="ADH_N"/>
    <property type="match status" value="1"/>
</dbReference>
<dbReference type="GO" id="GO:0008270">
    <property type="term" value="F:zinc ion binding"/>
    <property type="evidence" value="ECO:0000318"/>
    <property type="project" value="GO_Central"/>
</dbReference>
<accession>F6GV34</accession>
<dbReference type="GO" id="GO:0051903">
    <property type="term" value="F:S-(hydroxymethyl)glutathione dehydrogenase [NAD(P)+] activity"/>
    <property type="evidence" value="ECO:0000318"/>
    <property type="project" value="GO_Central"/>
</dbReference>
<comment type="subunit">
    <text evidence="2">Homodimer.</text>
</comment>
<dbReference type="FunFam" id="3.90.180.10:FF:000067">
    <property type="entry name" value="alcohol dehydrogenase 1-like isoform X1"/>
    <property type="match status" value="1"/>
</dbReference>
<comment type="similarity">
    <text evidence="7">Belongs to the zinc-containing alcohol dehydrogenase family. Class-IV subfamily.</text>
</comment>
<dbReference type="Gene3D" id="3.40.50.720">
    <property type="entry name" value="NAD(P)-binding Rossmann-like Domain"/>
    <property type="match status" value="1"/>
</dbReference>
<dbReference type="InParanoid" id="F6GV34"/>
<evidence type="ECO:0000313" key="11">
    <source>
        <dbReference type="EMBL" id="CCB43593.1"/>
    </source>
</evidence>
<gene>
    <name evidence="11" type="ordered locus">VIT_06s0004g04310</name>
</gene>
<sequence length="379" mass="41301">MKMHIRSILSSYLTRKPISKSPIFRSLGQNHFFTSSTSRSNQVITCKAAVCWGAGEAVKVEEIQVEPPKSSEVRVKMMYASICHTDILCCSGFPLPLFPKVPGHEGVGMMESVGENVIALKEGDLVIPTYLGECGECENCKSGKTNLCLEHPLTLNGLMLDGTSRMSIRGQRLYHLFSCSTWAEYMVVNANYLVKIDSRIALSEASFLSCGFSTGYGAAWKAAKVEKGSSVLEGARNQGAARIIGIDKNERRCEMGKNFGMTDFINPSKSNKPISELVRELTRGEGVDYSFECSGIQSLINEVLQPTKVGKGMLIVIGAGNNASMDINFLTLLLGRTIKGCIFGGIKVQSDIPLLVNKCINKVIEGAQNQGAARIHRQK</sequence>
<dbReference type="Proteomes" id="UP000009183">
    <property type="component" value="Chromosome 6"/>
</dbReference>
<dbReference type="InterPro" id="IPR036291">
    <property type="entry name" value="NAD(P)-bd_dom_sf"/>
</dbReference>
<evidence type="ECO:0000256" key="4">
    <source>
        <dbReference type="ARBA" id="ARBA00022833"/>
    </source>
</evidence>
<dbReference type="STRING" id="29760.F6GV34"/>
<dbReference type="InterPro" id="IPR013149">
    <property type="entry name" value="ADH-like_C"/>
</dbReference>
<dbReference type="HOGENOM" id="CLU_026673_14_0_1"/>